<gene>
    <name evidence="2" type="ORF">F2Q69_00013282</name>
</gene>
<organism evidence="2 3">
    <name type="scientific">Brassica cretica</name>
    <name type="common">Mustard</name>
    <dbReference type="NCBI Taxonomy" id="69181"/>
    <lineage>
        <taxon>Eukaryota</taxon>
        <taxon>Viridiplantae</taxon>
        <taxon>Streptophyta</taxon>
        <taxon>Embryophyta</taxon>
        <taxon>Tracheophyta</taxon>
        <taxon>Spermatophyta</taxon>
        <taxon>Magnoliopsida</taxon>
        <taxon>eudicotyledons</taxon>
        <taxon>Gunneridae</taxon>
        <taxon>Pentapetalae</taxon>
        <taxon>rosids</taxon>
        <taxon>malvids</taxon>
        <taxon>Brassicales</taxon>
        <taxon>Brassicaceae</taxon>
        <taxon>Brassiceae</taxon>
        <taxon>Brassica</taxon>
    </lineage>
</organism>
<comment type="caution">
    <text evidence="2">The sequence shown here is derived from an EMBL/GenBank/DDBJ whole genome shotgun (WGS) entry which is preliminary data.</text>
</comment>
<accession>A0A8S9R9Z7</accession>
<name>A0A8S9R9Z7_BRACR</name>
<dbReference type="EMBL" id="QGKX02000996">
    <property type="protein sequence ID" value="KAF3560482.1"/>
    <property type="molecule type" value="Genomic_DNA"/>
</dbReference>
<evidence type="ECO:0000313" key="2">
    <source>
        <dbReference type="EMBL" id="KAF3560482.1"/>
    </source>
</evidence>
<evidence type="ECO:0000256" key="1">
    <source>
        <dbReference type="SAM" id="MobiDB-lite"/>
    </source>
</evidence>
<evidence type="ECO:0000313" key="3">
    <source>
        <dbReference type="Proteomes" id="UP000712600"/>
    </source>
</evidence>
<sequence length="67" mass="7165">MLLPCSRLGGVTTSTGRGTHSRSSGWLLHAPLDGYFTHTAQSLRSDRAQAKLSRYVATEHAHGSVAT</sequence>
<feature type="region of interest" description="Disordered" evidence="1">
    <location>
        <begin position="1"/>
        <end position="23"/>
    </location>
</feature>
<protein>
    <submittedName>
        <fullName evidence="2">Uncharacterized protein</fullName>
    </submittedName>
</protein>
<reference evidence="2" key="1">
    <citation type="submission" date="2019-12" db="EMBL/GenBank/DDBJ databases">
        <title>Genome sequencing and annotation of Brassica cretica.</title>
        <authorList>
            <person name="Studholme D.J."/>
            <person name="Sarris P."/>
        </authorList>
    </citation>
    <scope>NUCLEOTIDE SEQUENCE</scope>
    <source>
        <strain evidence="2">PFS-109/04</strain>
        <tissue evidence="2">Leaf</tissue>
    </source>
</reference>
<proteinExistence type="predicted"/>
<dbReference type="Proteomes" id="UP000712600">
    <property type="component" value="Unassembled WGS sequence"/>
</dbReference>
<dbReference type="AlphaFoldDB" id="A0A8S9R9Z7"/>